<keyword evidence="10" id="KW-1185">Reference proteome</keyword>
<dbReference type="Proteomes" id="UP000653578">
    <property type="component" value="Unassembled WGS sequence"/>
</dbReference>
<dbReference type="PROSITE" id="PS50885">
    <property type="entry name" value="HAMP"/>
    <property type="match status" value="1"/>
</dbReference>
<evidence type="ECO:0000313" key="10">
    <source>
        <dbReference type="Proteomes" id="UP000653578"/>
    </source>
</evidence>
<evidence type="ECO:0000259" key="8">
    <source>
        <dbReference type="PROSITE" id="PS50885"/>
    </source>
</evidence>
<dbReference type="EMBL" id="WHNY01000082">
    <property type="protein sequence ID" value="NOU68875.1"/>
    <property type="molecule type" value="Genomic_DNA"/>
</dbReference>
<protein>
    <submittedName>
        <fullName evidence="9">HAMP domain-containing protein</fullName>
    </submittedName>
</protein>
<keyword evidence="2" id="KW-1003">Cell membrane</keyword>
<dbReference type="Pfam" id="PF02518">
    <property type="entry name" value="HATPase_c"/>
    <property type="match status" value="1"/>
</dbReference>
<dbReference type="PANTHER" id="PTHR34220:SF7">
    <property type="entry name" value="SENSOR HISTIDINE KINASE YPDA"/>
    <property type="match status" value="1"/>
</dbReference>
<dbReference type="SMART" id="SM00304">
    <property type="entry name" value="HAMP"/>
    <property type="match status" value="1"/>
</dbReference>
<keyword evidence="5" id="KW-0418">Kinase</keyword>
<keyword evidence="4" id="KW-0808">Transferase</keyword>
<dbReference type="Gene3D" id="6.10.340.10">
    <property type="match status" value="1"/>
</dbReference>
<keyword evidence="6 7" id="KW-0472">Membrane</keyword>
<accession>A0ABX1XK24</accession>
<evidence type="ECO:0000256" key="6">
    <source>
        <dbReference type="ARBA" id="ARBA00023136"/>
    </source>
</evidence>
<keyword evidence="3" id="KW-0597">Phosphoprotein</keyword>
<dbReference type="InterPro" id="IPR003594">
    <property type="entry name" value="HATPase_dom"/>
</dbReference>
<dbReference type="PANTHER" id="PTHR34220">
    <property type="entry name" value="SENSOR HISTIDINE KINASE YPDA"/>
    <property type="match status" value="1"/>
</dbReference>
<dbReference type="InterPro" id="IPR036890">
    <property type="entry name" value="HATPase_C_sf"/>
</dbReference>
<dbReference type="RefSeq" id="WP_171636620.1">
    <property type="nucleotide sequence ID" value="NZ_WHNY01000082.1"/>
</dbReference>
<feature type="transmembrane region" description="Helical" evidence="7">
    <location>
        <begin position="293"/>
        <end position="311"/>
    </location>
</feature>
<feature type="domain" description="HAMP" evidence="8">
    <location>
        <begin position="314"/>
        <end position="366"/>
    </location>
</feature>
<dbReference type="Pfam" id="PF06580">
    <property type="entry name" value="His_kinase"/>
    <property type="match status" value="1"/>
</dbReference>
<dbReference type="CDD" id="cd06225">
    <property type="entry name" value="HAMP"/>
    <property type="match status" value="1"/>
</dbReference>
<evidence type="ECO:0000256" key="3">
    <source>
        <dbReference type="ARBA" id="ARBA00022553"/>
    </source>
</evidence>
<organism evidence="9 10">
    <name type="scientific">Paenibacillus plantarum</name>
    <dbReference type="NCBI Taxonomy" id="2654975"/>
    <lineage>
        <taxon>Bacteria</taxon>
        <taxon>Bacillati</taxon>
        <taxon>Bacillota</taxon>
        <taxon>Bacilli</taxon>
        <taxon>Bacillales</taxon>
        <taxon>Paenibacillaceae</taxon>
        <taxon>Paenibacillus</taxon>
    </lineage>
</organism>
<evidence type="ECO:0000256" key="7">
    <source>
        <dbReference type="SAM" id="Phobius"/>
    </source>
</evidence>
<sequence length="586" mass="67903">MDGRRKTFQYSIFPKLIVAFLLVVAPLYFLGIVTNKQAESSVSKELSDSLASRVDFYSNTLKNEKSHILTLQRQYINDRDLRQLSFIGGILSSFEWADTVLNIQNKLQLIKSSSVYIENVSAHILTLGRTVSSNKPLSDRISDDYEAVRPVKERDSSHLIYWQHRLFLSLAFPDPPLPDKEPAYLLSIELSEDKLKHVLDQISNYSQSGAMMLEPKEGWSITGGEENEEVLPYLKSLFQRKYTQGILSGVESQTIGSRFYLVAYQFVPEFDSYLSIYVPEHQVFGILDKNRKLFWILSGISALIIVVYSYWTFRLIHRPLNVLVRSFRKIEEGQLDTITPPRGHDEFFYLFNHFNAMVRKLNILIHQVYEEKIRSQSSELKQLQSQINPHFLYNTYFILYRLAKVQDHDGVMQFSKYLGQYFQYITRNASDEVSLRDEVAHSRTYVEIQNIRFSNRINIDFDELPTDLELVPVPRLILQPILENAYKYGLEGKLEGGKISVHIESEHTCIRILVEDNGDELSQETLEHLQLQLAENRHDREFTGLLNVHRRLQLMYGETFGIQVARGKEGGLQVHMTLKSNREGGI</sequence>
<dbReference type="Pfam" id="PF00672">
    <property type="entry name" value="HAMP"/>
    <property type="match status" value="1"/>
</dbReference>
<evidence type="ECO:0000256" key="4">
    <source>
        <dbReference type="ARBA" id="ARBA00022679"/>
    </source>
</evidence>
<dbReference type="InterPro" id="IPR003660">
    <property type="entry name" value="HAMP_dom"/>
</dbReference>
<feature type="transmembrane region" description="Helical" evidence="7">
    <location>
        <begin position="12"/>
        <end position="33"/>
    </location>
</feature>
<evidence type="ECO:0000256" key="5">
    <source>
        <dbReference type="ARBA" id="ARBA00022777"/>
    </source>
</evidence>
<comment type="caution">
    <text evidence="9">The sequence shown here is derived from an EMBL/GenBank/DDBJ whole genome shotgun (WGS) entry which is preliminary data.</text>
</comment>
<keyword evidence="7" id="KW-1133">Transmembrane helix</keyword>
<proteinExistence type="predicted"/>
<evidence type="ECO:0000256" key="2">
    <source>
        <dbReference type="ARBA" id="ARBA00022475"/>
    </source>
</evidence>
<comment type="subcellular location">
    <subcellularLocation>
        <location evidence="1">Cell membrane</location>
        <topology evidence="1">Multi-pass membrane protein</topology>
    </subcellularLocation>
</comment>
<keyword evidence="7" id="KW-0812">Transmembrane</keyword>
<gene>
    <name evidence="9" type="ORF">GC096_33185</name>
</gene>
<evidence type="ECO:0000313" key="9">
    <source>
        <dbReference type="EMBL" id="NOU68875.1"/>
    </source>
</evidence>
<dbReference type="InterPro" id="IPR050640">
    <property type="entry name" value="Bact_2-comp_sensor_kinase"/>
</dbReference>
<name>A0ABX1XK24_9BACL</name>
<reference evidence="9 10" key="1">
    <citation type="submission" date="2019-10" db="EMBL/GenBank/DDBJ databases">
        <title>Description of Paenibacillus humi sp. nov.</title>
        <authorList>
            <person name="Carlier A."/>
            <person name="Qi S."/>
        </authorList>
    </citation>
    <scope>NUCLEOTIDE SEQUENCE [LARGE SCALE GENOMIC DNA]</scope>
    <source>
        <strain evidence="9 10">LMG 31461</strain>
    </source>
</reference>
<dbReference type="SUPFAM" id="SSF158472">
    <property type="entry name" value="HAMP domain-like"/>
    <property type="match status" value="1"/>
</dbReference>
<dbReference type="InterPro" id="IPR010559">
    <property type="entry name" value="Sig_transdc_His_kin_internal"/>
</dbReference>
<dbReference type="Gene3D" id="3.30.565.10">
    <property type="entry name" value="Histidine kinase-like ATPase, C-terminal domain"/>
    <property type="match status" value="1"/>
</dbReference>
<evidence type="ECO:0000256" key="1">
    <source>
        <dbReference type="ARBA" id="ARBA00004651"/>
    </source>
</evidence>
<dbReference type="SUPFAM" id="SSF55874">
    <property type="entry name" value="ATPase domain of HSP90 chaperone/DNA topoisomerase II/histidine kinase"/>
    <property type="match status" value="1"/>
</dbReference>